<protein>
    <submittedName>
        <fullName evidence="2">ROK family protein</fullName>
    </submittedName>
</protein>
<dbReference type="Pfam" id="PF00480">
    <property type="entry name" value="ROK"/>
    <property type="match status" value="1"/>
</dbReference>
<accession>A0A3E4URA3</accession>
<dbReference type="PANTHER" id="PTHR18964:SF149">
    <property type="entry name" value="BIFUNCTIONAL UDP-N-ACETYLGLUCOSAMINE 2-EPIMERASE_N-ACETYLMANNOSAMINE KINASE"/>
    <property type="match status" value="1"/>
</dbReference>
<proteinExistence type="inferred from homology"/>
<name>A0A3E4URA3_BACSE</name>
<comment type="caution">
    <text evidence="2">The sequence shown here is derived from an EMBL/GenBank/DDBJ whole genome shotgun (WGS) entry which is preliminary data.</text>
</comment>
<dbReference type="CDD" id="cd23763">
    <property type="entry name" value="ASKHA_ATPase_ROK"/>
    <property type="match status" value="1"/>
</dbReference>
<dbReference type="Gene3D" id="3.30.420.40">
    <property type="match status" value="2"/>
</dbReference>
<dbReference type="Proteomes" id="UP000261223">
    <property type="component" value="Unassembled WGS sequence"/>
</dbReference>
<dbReference type="InterPro" id="IPR000600">
    <property type="entry name" value="ROK"/>
</dbReference>
<sequence length="274" mass="29240">MKLAIDLGGTNIRIAQVAEGKCLKRNSVACLATQDVDVILTQLFELIEPMIGETVEGIGIGVPSIVDTVHGIVYDAMNIASWKEVHLKELLEEKFGLPVAVNNDSNCFALGESLFGSGRLYENMVGITIGTGIGLGIIIHHSLYGGGYAGAGELGALPYLEADYEYYCSSGFFKRRNTTGAAESEKALKGDNDALLLWQEFGGHIGQLVKAVLFAYSPQLIVLGGGIATAFPLFKEAMYETLKDFPYPRVMADVKIVSSQLQDAGLLGASALLG</sequence>
<dbReference type="AlphaFoldDB" id="A0A3E4URA3"/>
<dbReference type="Proteomes" id="UP000284161">
    <property type="component" value="Unassembled WGS sequence"/>
</dbReference>
<gene>
    <name evidence="3" type="ORF">DWY58_08065</name>
    <name evidence="2" type="ORF">DXC34_06140</name>
</gene>
<comment type="similarity">
    <text evidence="1">Belongs to the ROK (NagC/XylR) family.</text>
</comment>
<dbReference type="RefSeq" id="WP_117741462.1">
    <property type="nucleotide sequence ID" value="NZ_QRUB01000005.1"/>
</dbReference>
<evidence type="ECO:0000256" key="1">
    <source>
        <dbReference type="ARBA" id="ARBA00006479"/>
    </source>
</evidence>
<evidence type="ECO:0000313" key="5">
    <source>
        <dbReference type="Proteomes" id="UP000284161"/>
    </source>
</evidence>
<dbReference type="PANTHER" id="PTHR18964">
    <property type="entry name" value="ROK (REPRESSOR, ORF, KINASE) FAMILY"/>
    <property type="match status" value="1"/>
</dbReference>
<evidence type="ECO:0000313" key="4">
    <source>
        <dbReference type="Proteomes" id="UP000261223"/>
    </source>
</evidence>
<evidence type="ECO:0000313" key="2">
    <source>
        <dbReference type="EMBL" id="RGM14372.1"/>
    </source>
</evidence>
<evidence type="ECO:0000313" key="3">
    <source>
        <dbReference type="EMBL" id="RGR28328.1"/>
    </source>
</evidence>
<organism evidence="2 4">
    <name type="scientific">Bacteroides stercoris</name>
    <dbReference type="NCBI Taxonomy" id="46506"/>
    <lineage>
        <taxon>Bacteria</taxon>
        <taxon>Pseudomonadati</taxon>
        <taxon>Bacteroidota</taxon>
        <taxon>Bacteroidia</taxon>
        <taxon>Bacteroidales</taxon>
        <taxon>Bacteroidaceae</taxon>
        <taxon>Bacteroides</taxon>
    </lineage>
</organism>
<dbReference type="EMBL" id="QSSV01000006">
    <property type="protein sequence ID" value="RGM14372.1"/>
    <property type="molecule type" value="Genomic_DNA"/>
</dbReference>
<dbReference type="InterPro" id="IPR043129">
    <property type="entry name" value="ATPase_NBD"/>
</dbReference>
<reference evidence="4 5" key="1">
    <citation type="submission" date="2018-08" db="EMBL/GenBank/DDBJ databases">
        <title>A genome reference for cultivated species of the human gut microbiota.</title>
        <authorList>
            <person name="Zou Y."/>
            <person name="Xue W."/>
            <person name="Luo G."/>
        </authorList>
    </citation>
    <scope>NUCLEOTIDE SEQUENCE [LARGE SCALE GENOMIC DNA]</scope>
    <source>
        <strain evidence="3 5">AF25-6</strain>
        <strain evidence="2 4">TF03-6</strain>
    </source>
</reference>
<dbReference type="EMBL" id="QRUB01000005">
    <property type="protein sequence ID" value="RGR28328.1"/>
    <property type="molecule type" value="Genomic_DNA"/>
</dbReference>
<dbReference type="SUPFAM" id="SSF53067">
    <property type="entry name" value="Actin-like ATPase domain"/>
    <property type="match status" value="1"/>
</dbReference>